<evidence type="ECO:0000256" key="2">
    <source>
        <dbReference type="SAM" id="Phobius"/>
    </source>
</evidence>
<feature type="non-terminal residue" evidence="3">
    <location>
        <position position="1"/>
    </location>
</feature>
<evidence type="ECO:0000313" key="3">
    <source>
        <dbReference type="EMBL" id="MEW9503628.1"/>
    </source>
</evidence>
<evidence type="ECO:0000313" key="4">
    <source>
        <dbReference type="Proteomes" id="UP001556040"/>
    </source>
</evidence>
<dbReference type="Proteomes" id="UP001556040">
    <property type="component" value="Unassembled WGS sequence"/>
</dbReference>
<reference evidence="3 4" key="1">
    <citation type="journal article" date="1979" name="Int. J. Syst. Evol. Microbiol.">
        <title>Bacillus globisporus subsp. marinus subsp. nov.</title>
        <authorList>
            <person name="Liu H."/>
        </authorList>
    </citation>
    <scope>NUCLEOTIDE SEQUENCE [LARGE SCALE GENOMIC DNA]</scope>
    <source>
        <strain evidence="3 4">DSM 1297</strain>
    </source>
</reference>
<keyword evidence="2" id="KW-0812">Transmembrane</keyword>
<keyword evidence="4" id="KW-1185">Reference proteome</keyword>
<feature type="non-terminal residue" evidence="3">
    <location>
        <position position="75"/>
    </location>
</feature>
<gene>
    <name evidence="3" type="ORF">AB1471_18055</name>
</gene>
<name>A0ABV3Q8C6_9BACL</name>
<dbReference type="EMBL" id="JBFMIA010000329">
    <property type="protein sequence ID" value="MEW9503628.1"/>
    <property type="molecule type" value="Genomic_DNA"/>
</dbReference>
<feature type="region of interest" description="Disordered" evidence="1">
    <location>
        <begin position="1"/>
        <end position="28"/>
    </location>
</feature>
<dbReference type="RefSeq" id="WP_367781088.1">
    <property type="nucleotide sequence ID" value="NZ_JBFMIA010000329.1"/>
</dbReference>
<keyword evidence="2" id="KW-1133">Transmembrane helix</keyword>
<protein>
    <submittedName>
        <fullName evidence="3">Uncharacterized protein</fullName>
    </submittedName>
</protein>
<keyword evidence="2" id="KW-0472">Membrane</keyword>
<evidence type="ECO:0000256" key="1">
    <source>
        <dbReference type="SAM" id="MobiDB-lite"/>
    </source>
</evidence>
<organism evidence="3 4">
    <name type="scientific">Jeotgalibacillus marinus</name>
    <dbReference type="NCBI Taxonomy" id="86667"/>
    <lineage>
        <taxon>Bacteria</taxon>
        <taxon>Bacillati</taxon>
        <taxon>Bacillota</taxon>
        <taxon>Bacilli</taxon>
        <taxon>Bacillales</taxon>
        <taxon>Caryophanaceae</taxon>
        <taxon>Jeotgalibacillus</taxon>
    </lineage>
</organism>
<sequence length="75" mass="7823">PSYEAPAVHPGHTWTGTAGPDPTVLEPGKKPKRLVRGLLIGGAATVVAAGVTAAAVLLWPAHPALDFHRAEQIKW</sequence>
<feature type="transmembrane region" description="Helical" evidence="2">
    <location>
        <begin position="38"/>
        <end position="59"/>
    </location>
</feature>
<accession>A0ABV3Q8C6</accession>
<proteinExistence type="predicted"/>
<comment type="caution">
    <text evidence="3">The sequence shown here is derived from an EMBL/GenBank/DDBJ whole genome shotgun (WGS) entry which is preliminary data.</text>
</comment>